<dbReference type="CTD" id="20251560"/>
<dbReference type="RefSeq" id="XP_009052610.1">
    <property type="nucleotide sequence ID" value="XM_009054362.1"/>
</dbReference>
<dbReference type="AlphaFoldDB" id="V4ASH7"/>
<feature type="non-terminal residue" evidence="2">
    <location>
        <position position="1"/>
    </location>
</feature>
<feature type="non-terminal residue" evidence="2">
    <location>
        <position position="80"/>
    </location>
</feature>
<dbReference type="GO" id="GO:0005539">
    <property type="term" value="F:glycosaminoglycan binding"/>
    <property type="evidence" value="ECO:0007669"/>
    <property type="project" value="TreeGrafter"/>
</dbReference>
<keyword evidence="3" id="KW-1185">Reference proteome</keyword>
<dbReference type="PANTHER" id="PTHR43108">
    <property type="entry name" value="N-ACETYLGLUCOSAMINE-6-SULFATASE FAMILY MEMBER"/>
    <property type="match status" value="1"/>
</dbReference>
<evidence type="ECO:0008006" key="4">
    <source>
        <dbReference type="Google" id="ProtNLM"/>
    </source>
</evidence>
<protein>
    <recommendedName>
        <fullName evidence="4">Extracellular sulfatase C-terminal domain-containing protein</fullName>
    </recommendedName>
</protein>
<dbReference type="HOGENOM" id="CLU_2596946_0_0_1"/>
<organism evidence="2 3">
    <name type="scientific">Lottia gigantea</name>
    <name type="common">Giant owl limpet</name>
    <dbReference type="NCBI Taxonomy" id="225164"/>
    <lineage>
        <taxon>Eukaryota</taxon>
        <taxon>Metazoa</taxon>
        <taxon>Spiralia</taxon>
        <taxon>Lophotrochozoa</taxon>
        <taxon>Mollusca</taxon>
        <taxon>Gastropoda</taxon>
        <taxon>Patellogastropoda</taxon>
        <taxon>Lottioidea</taxon>
        <taxon>Lottiidae</taxon>
        <taxon>Lottia</taxon>
    </lineage>
</organism>
<evidence type="ECO:0000313" key="3">
    <source>
        <dbReference type="Proteomes" id="UP000030746"/>
    </source>
</evidence>
<dbReference type="EMBL" id="KB201402">
    <property type="protein sequence ID" value="ESO96686.1"/>
    <property type="molecule type" value="Genomic_DNA"/>
</dbReference>
<dbReference type="PANTHER" id="PTHR43108:SF16">
    <property type="entry name" value="EXTRACELLULAR SULFATASE SULF-1 HOMOLOG"/>
    <property type="match status" value="1"/>
</dbReference>
<dbReference type="OrthoDB" id="96314at2759"/>
<evidence type="ECO:0000256" key="1">
    <source>
        <dbReference type="ARBA" id="ARBA00008779"/>
    </source>
</evidence>
<proteinExistence type="inferred from homology"/>
<name>V4ASH7_LOTGI</name>
<dbReference type="KEGG" id="lgi:LOTGIDRAFT_60147"/>
<comment type="similarity">
    <text evidence="1">Belongs to the sulfatase family.</text>
</comment>
<dbReference type="GeneID" id="20251560"/>
<dbReference type="Proteomes" id="UP000030746">
    <property type="component" value="Unassembled WGS sequence"/>
</dbReference>
<dbReference type="GO" id="GO:0008449">
    <property type="term" value="F:N-acetylglucosamine-6-sulfatase activity"/>
    <property type="evidence" value="ECO:0007669"/>
    <property type="project" value="TreeGrafter"/>
</dbReference>
<evidence type="ECO:0000313" key="2">
    <source>
        <dbReference type="EMBL" id="ESO96686.1"/>
    </source>
</evidence>
<reference evidence="2 3" key="1">
    <citation type="journal article" date="2013" name="Nature">
        <title>Insights into bilaterian evolution from three spiralian genomes.</title>
        <authorList>
            <person name="Simakov O."/>
            <person name="Marletaz F."/>
            <person name="Cho S.J."/>
            <person name="Edsinger-Gonzales E."/>
            <person name="Havlak P."/>
            <person name="Hellsten U."/>
            <person name="Kuo D.H."/>
            <person name="Larsson T."/>
            <person name="Lv J."/>
            <person name="Arendt D."/>
            <person name="Savage R."/>
            <person name="Osoegawa K."/>
            <person name="de Jong P."/>
            <person name="Grimwood J."/>
            <person name="Chapman J.A."/>
            <person name="Shapiro H."/>
            <person name="Aerts A."/>
            <person name="Otillar R.P."/>
            <person name="Terry A.Y."/>
            <person name="Boore J.L."/>
            <person name="Grigoriev I.V."/>
            <person name="Lindberg D.R."/>
            <person name="Seaver E.C."/>
            <person name="Weisblat D.A."/>
            <person name="Putnam N.H."/>
            <person name="Rokhsar D.S."/>
        </authorList>
    </citation>
    <scope>NUCLEOTIDE SEQUENCE [LARGE SCALE GENOMIC DNA]</scope>
</reference>
<dbReference type="STRING" id="225164.V4ASH7"/>
<sequence length="80" mass="9484">GPFCFCPNANNNTYWCLRTVNSTHNFLFCEFITRFQSYYDLNNDPHQLKNEIKYLDQGVKEQLEDNLETMKSCHGNDDCH</sequence>
<accession>V4ASH7</accession>
<gene>
    <name evidence="2" type="ORF">LOTGIDRAFT_60147</name>
</gene>